<dbReference type="CDD" id="cd00180">
    <property type="entry name" value="PKc"/>
    <property type="match status" value="1"/>
</dbReference>
<keyword evidence="3" id="KW-0418">Kinase</keyword>
<keyword evidence="1" id="KW-0547">Nucleotide-binding</keyword>
<dbReference type="SMART" id="SM00220">
    <property type="entry name" value="S_TKc"/>
    <property type="match status" value="1"/>
</dbReference>
<dbReference type="InterPro" id="IPR011009">
    <property type="entry name" value="Kinase-like_dom_sf"/>
</dbReference>
<keyword evidence="3" id="KW-0808">Transferase</keyword>
<dbReference type="PANTHER" id="PTHR24359">
    <property type="entry name" value="SERINE/THREONINE-PROTEIN KINASE SBK1"/>
    <property type="match status" value="1"/>
</dbReference>
<evidence type="ECO:0000313" key="3">
    <source>
        <dbReference type="EMBL" id="OCL02174.1"/>
    </source>
</evidence>
<dbReference type="InterPro" id="IPR000719">
    <property type="entry name" value="Prot_kinase_dom"/>
</dbReference>
<organism evidence="3 4">
    <name type="scientific">Glonium stellatum</name>
    <dbReference type="NCBI Taxonomy" id="574774"/>
    <lineage>
        <taxon>Eukaryota</taxon>
        <taxon>Fungi</taxon>
        <taxon>Dikarya</taxon>
        <taxon>Ascomycota</taxon>
        <taxon>Pezizomycotina</taxon>
        <taxon>Dothideomycetes</taxon>
        <taxon>Pleosporomycetidae</taxon>
        <taxon>Gloniales</taxon>
        <taxon>Gloniaceae</taxon>
        <taxon>Glonium</taxon>
    </lineage>
</organism>
<dbReference type="Pfam" id="PF00069">
    <property type="entry name" value="Pkinase"/>
    <property type="match status" value="1"/>
</dbReference>
<dbReference type="PANTHER" id="PTHR24359:SF1">
    <property type="entry name" value="INHIBITOR OF NUCLEAR FACTOR KAPPA-B KINASE EPSILON SUBUNIT HOMOLOG 1-RELATED"/>
    <property type="match status" value="1"/>
</dbReference>
<feature type="binding site" evidence="1">
    <location>
        <position position="26"/>
    </location>
    <ligand>
        <name>ATP</name>
        <dbReference type="ChEBI" id="CHEBI:30616"/>
    </ligand>
</feature>
<sequence length="199" mass="21853">TIGSGGTASVRKIHFKSRSQASLALKETFTLKKKEVVSDLIREFYIMSVLRHAHVVYSYCMLLNSHHFGLLMPLADSDLNFALNSSWIGDAAAFPFVVTDFGCLISATAHLHETGVIHGDIKPSNILGFKNGDGAHLWKIADFGISKIERHKHETVSFSSSTVPLFTPKYAAPEVVQCPIVREYSSDIFSLGCVLAEVL</sequence>
<feature type="domain" description="Protein kinase" evidence="2">
    <location>
        <begin position="1"/>
        <end position="199"/>
    </location>
</feature>
<keyword evidence="4" id="KW-1185">Reference proteome</keyword>
<dbReference type="Proteomes" id="UP000250140">
    <property type="component" value="Unassembled WGS sequence"/>
</dbReference>
<evidence type="ECO:0000256" key="1">
    <source>
        <dbReference type="PROSITE-ProRule" id="PRU10141"/>
    </source>
</evidence>
<dbReference type="OrthoDB" id="4062651at2759"/>
<dbReference type="GO" id="GO:0005524">
    <property type="term" value="F:ATP binding"/>
    <property type="evidence" value="ECO:0007669"/>
    <property type="project" value="UniProtKB-UniRule"/>
</dbReference>
<feature type="non-terminal residue" evidence="3">
    <location>
        <position position="1"/>
    </location>
</feature>
<evidence type="ECO:0000259" key="2">
    <source>
        <dbReference type="PROSITE" id="PS50011"/>
    </source>
</evidence>
<dbReference type="SUPFAM" id="SSF56112">
    <property type="entry name" value="Protein kinase-like (PK-like)"/>
    <property type="match status" value="1"/>
</dbReference>
<dbReference type="Gene3D" id="1.10.510.10">
    <property type="entry name" value="Transferase(Phosphotransferase) domain 1"/>
    <property type="match status" value="1"/>
</dbReference>
<dbReference type="InterPro" id="IPR017441">
    <property type="entry name" value="Protein_kinase_ATP_BS"/>
</dbReference>
<protein>
    <submittedName>
        <fullName evidence="3">Kinase-like protein</fullName>
    </submittedName>
</protein>
<dbReference type="Gene3D" id="3.30.200.20">
    <property type="entry name" value="Phosphorylase Kinase, domain 1"/>
    <property type="match status" value="1"/>
</dbReference>
<evidence type="ECO:0000313" key="4">
    <source>
        <dbReference type="Proteomes" id="UP000250140"/>
    </source>
</evidence>
<dbReference type="GO" id="GO:0004674">
    <property type="term" value="F:protein serine/threonine kinase activity"/>
    <property type="evidence" value="ECO:0007669"/>
    <property type="project" value="TreeGrafter"/>
</dbReference>
<keyword evidence="1" id="KW-0067">ATP-binding</keyword>
<feature type="non-terminal residue" evidence="3">
    <location>
        <position position="199"/>
    </location>
</feature>
<proteinExistence type="predicted"/>
<gene>
    <name evidence="3" type="ORF">AOQ84DRAFT_262485</name>
</gene>
<dbReference type="PROSITE" id="PS00107">
    <property type="entry name" value="PROTEIN_KINASE_ATP"/>
    <property type="match status" value="1"/>
</dbReference>
<accession>A0A8E2JM17</accession>
<dbReference type="PROSITE" id="PS50011">
    <property type="entry name" value="PROTEIN_KINASE_DOM"/>
    <property type="match status" value="1"/>
</dbReference>
<dbReference type="EMBL" id="KV750991">
    <property type="protein sequence ID" value="OCL02174.1"/>
    <property type="molecule type" value="Genomic_DNA"/>
</dbReference>
<name>A0A8E2JM17_9PEZI</name>
<dbReference type="AlphaFoldDB" id="A0A8E2JM17"/>
<reference evidence="3 4" key="1">
    <citation type="journal article" date="2016" name="Nat. Commun.">
        <title>Ectomycorrhizal ecology is imprinted in the genome of the dominant symbiotic fungus Cenococcum geophilum.</title>
        <authorList>
            <consortium name="DOE Joint Genome Institute"/>
            <person name="Peter M."/>
            <person name="Kohler A."/>
            <person name="Ohm R.A."/>
            <person name="Kuo A."/>
            <person name="Krutzmann J."/>
            <person name="Morin E."/>
            <person name="Arend M."/>
            <person name="Barry K.W."/>
            <person name="Binder M."/>
            <person name="Choi C."/>
            <person name="Clum A."/>
            <person name="Copeland A."/>
            <person name="Grisel N."/>
            <person name="Haridas S."/>
            <person name="Kipfer T."/>
            <person name="LaButti K."/>
            <person name="Lindquist E."/>
            <person name="Lipzen A."/>
            <person name="Maire R."/>
            <person name="Meier B."/>
            <person name="Mihaltcheva S."/>
            <person name="Molinier V."/>
            <person name="Murat C."/>
            <person name="Poggeler S."/>
            <person name="Quandt C.A."/>
            <person name="Sperisen C."/>
            <person name="Tritt A."/>
            <person name="Tisserant E."/>
            <person name="Crous P.W."/>
            <person name="Henrissat B."/>
            <person name="Nehls U."/>
            <person name="Egli S."/>
            <person name="Spatafora J.W."/>
            <person name="Grigoriev I.V."/>
            <person name="Martin F.M."/>
        </authorList>
    </citation>
    <scope>NUCLEOTIDE SEQUENCE [LARGE SCALE GENOMIC DNA]</scope>
    <source>
        <strain evidence="3 4">CBS 207.34</strain>
    </source>
</reference>